<sequence>MVEDIVLPKAYSLRYAYKNDDAFVFSLFCSARTELSLLPLPPQQRELLVQQQYRLQQASYAAQYPQAVTLIIEYQSISIGKIILNPSVNGVHIVNPSVNGVHIVDFVIAPQFRGYGYGSVILDSVKAYAQAKEASVSLSVDRQNMRAKQLYLRLGFLPFEISPTQEWLSWPSP</sequence>
<keyword evidence="3" id="KW-1185">Reference proteome</keyword>
<dbReference type="EMBL" id="JABAEB010000012">
    <property type="protein sequence ID" value="NLQ24798.1"/>
    <property type="molecule type" value="Genomic_DNA"/>
</dbReference>
<dbReference type="PROSITE" id="PS51186">
    <property type="entry name" value="GNAT"/>
    <property type="match status" value="1"/>
</dbReference>
<dbReference type="SUPFAM" id="SSF55729">
    <property type="entry name" value="Acyl-CoA N-acyltransferases (Nat)"/>
    <property type="match status" value="1"/>
</dbReference>
<dbReference type="InterPro" id="IPR016181">
    <property type="entry name" value="Acyl_CoA_acyltransferase"/>
</dbReference>
<evidence type="ECO:0000313" key="2">
    <source>
        <dbReference type="EMBL" id="NLQ24798.1"/>
    </source>
</evidence>
<dbReference type="Proteomes" id="UP000527352">
    <property type="component" value="Unassembled WGS sequence"/>
</dbReference>
<dbReference type="Gene3D" id="3.40.630.30">
    <property type="match status" value="1"/>
</dbReference>
<comment type="caution">
    <text evidence="2">The sequence shown here is derived from an EMBL/GenBank/DDBJ whole genome shotgun (WGS) entry which is preliminary data.</text>
</comment>
<organism evidence="2 3">
    <name type="scientific">Shewanella oncorhynchi</name>
    <dbReference type="NCBI Taxonomy" id="2726434"/>
    <lineage>
        <taxon>Bacteria</taxon>
        <taxon>Pseudomonadati</taxon>
        <taxon>Pseudomonadota</taxon>
        <taxon>Gammaproteobacteria</taxon>
        <taxon>Alteromonadales</taxon>
        <taxon>Shewanellaceae</taxon>
        <taxon>Shewanella</taxon>
    </lineage>
</organism>
<evidence type="ECO:0000313" key="3">
    <source>
        <dbReference type="Proteomes" id="UP000527352"/>
    </source>
</evidence>
<reference evidence="2 3" key="1">
    <citation type="submission" date="2020-04" db="EMBL/GenBank/DDBJ databases">
        <title>The first description of lens atrophy caused by putative novel Shewanella sp. that is a new emerging pathogen for cultured rainbow trout?</title>
        <authorList>
            <person name="Saticioglu I.B."/>
            <person name="Duman M."/>
            <person name="Altun S."/>
        </authorList>
    </citation>
    <scope>NUCLEOTIDE SEQUENCE [LARGE SCALE GENOMIC DNA]</scope>
    <source>
        <strain evidence="2 3">S-1</strain>
    </source>
</reference>
<protein>
    <submittedName>
        <fullName evidence="2">GNAT family N-acetyltransferase</fullName>
    </submittedName>
</protein>
<feature type="domain" description="N-acetyltransferase" evidence="1">
    <location>
        <begin position="11"/>
        <end position="173"/>
    </location>
</feature>
<dbReference type="CDD" id="cd04301">
    <property type="entry name" value="NAT_SF"/>
    <property type="match status" value="1"/>
</dbReference>
<dbReference type="InterPro" id="IPR000182">
    <property type="entry name" value="GNAT_dom"/>
</dbReference>
<accession>A0ABX1KTV2</accession>
<dbReference type="Pfam" id="PF00583">
    <property type="entry name" value="Acetyltransf_1"/>
    <property type="match status" value="1"/>
</dbReference>
<name>A0ABX1KTV2_9GAMM</name>
<dbReference type="RefSeq" id="WP_168826976.1">
    <property type="nucleotide sequence ID" value="NZ_JABAEB010000012.1"/>
</dbReference>
<evidence type="ECO:0000259" key="1">
    <source>
        <dbReference type="PROSITE" id="PS51186"/>
    </source>
</evidence>
<proteinExistence type="predicted"/>
<gene>
    <name evidence="2" type="ORF">HGO26_18180</name>
</gene>